<protein>
    <submittedName>
        <fullName evidence="1">MmcQ/YjbR family DNA-binding protein</fullName>
    </submittedName>
</protein>
<dbReference type="Pfam" id="PF04237">
    <property type="entry name" value="YjbR"/>
    <property type="match status" value="1"/>
</dbReference>
<dbReference type="Gene3D" id="3.90.1150.30">
    <property type="match status" value="1"/>
</dbReference>
<keyword evidence="1" id="KW-0238">DNA-binding</keyword>
<proteinExistence type="predicted"/>
<dbReference type="InterPro" id="IPR058532">
    <property type="entry name" value="YjbR/MT2646/Rv2570-like"/>
</dbReference>
<gene>
    <name evidence="1" type="ORF">ESP62_007045</name>
</gene>
<reference evidence="1" key="1">
    <citation type="submission" date="2019-09" db="EMBL/GenBank/DDBJ databases">
        <authorList>
            <person name="Li J."/>
        </authorList>
    </citation>
    <scope>NUCLEOTIDE SEQUENCE [LARGE SCALE GENOMIC DNA]</scope>
    <source>
        <strain evidence="1">NRBC 14897</strain>
    </source>
</reference>
<accession>A0A641AN28</accession>
<dbReference type="AlphaFoldDB" id="A0A641AN28"/>
<dbReference type="InterPro" id="IPR038056">
    <property type="entry name" value="YjbR-like_sf"/>
</dbReference>
<keyword evidence="2" id="KW-1185">Reference proteome</keyword>
<evidence type="ECO:0000313" key="2">
    <source>
        <dbReference type="Proteomes" id="UP001515100"/>
    </source>
</evidence>
<sequence length="110" mass="12118">MTVDVHALCAAMPGATRTYPFSEGTAVYKVGGRMFALTQDEPTSINLKAEPPDVTGLVDTYDAIMRGWHMNKKHWITVQLDGSLPAGLLEELVEDSYDLVVDKLPARDRP</sequence>
<organism evidence="1 2">
    <name type="scientific">Aeromicrobium fastidiosum</name>
    <dbReference type="NCBI Taxonomy" id="52699"/>
    <lineage>
        <taxon>Bacteria</taxon>
        <taxon>Bacillati</taxon>
        <taxon>Actinomycetota</taxon>
        <taxon>Actinomycetes</taxon>
        <taxon>Propionibacteriales</taxon>
        <taxon>Nocardioidaceae</taxon>
        <taxon>Aeromicrobium</taxon>
    </lineage>
</organism>
<dbReference type="GO" id="GO:0003677">
    <property type="term" value="F:DNA binding"/>
    <property type="evidence" value="ECO:0007669"/>
    <property type="project" value="UniProtKB-KW"/>
</dbReference>
<dbReference type="Proteomes" id="UP001515100">
    <property type="component" value="Unassembled WGS sequence"/>
</dbReference>
<dbReference type="InterPro" id="IPR007351">
    <property type="entry name" value="YjbR"/>
</dbReference>
<comment type="caution">
    <text evidence="1">The sequence shown here is derived from an EMBL/GenBank/DDBJ whole genome shotgun (WGS) entry which is preliminary data.</text>
</comment>
<dbReference type="PANTHER" id="PTHR35145:SF1">
    <property type="entry name" value="CYTOPLASMIC PROTEIN"/>
    <property type="match status" value="1"/>
</dbReference>
<dbReference type="RefSeq" id="WP_129183235.1">
    <property type="nucleotide sequence ID" value="NZ_JAGIOG010000001.1"/>
</dbReference>
<dbReference type="OrthoDB" id="3194910at2"/>
<evidence type="ECO:0000313" key="1">
    <source>
        <dbReference type="EMBL" id="KAA1378131.1"/>
    </source>
</evidence>
<dbReference type="PANTHER" id="PTHR35145">
    <property type="entry name" value="CYTOPLASMIC PROTEIN-RELATED"/>
    <property type="match status" value="1"/>
</dbReference>
<dbReference type="EMBL" id="SDPP02000002">
    <property type="protein sequence ID" value="KAA1378131.1"/>
    <property type="molecule type" value="Genomic_DNA"/>
</dbReference>
<dbReference type="SUPFAM" id="SSF142906">
    <property type="entry name" value="YjbR-like"/>
    <property type="match status" value="1"/>
</dbReference>
<name>A0A641AN28_9ACTN</name>